<dbReference type="Proteomes" id="UP001165740">
    <property type="component" value="Chromosome 4"/>
</dbReference>
<evidence type="ECO:0000313" key="2">
    <source>
        <dbReference type="Proteomes" id="UP001165740"/>
    </source>
</evidence>
<sequence length="194" mass="21939">MTLLLWKTSTKMAFFFWNITSKSFTSLVGINVLLMLLLINYNFTSLTAVRPSFVRLHSYKHQLSQTTCSVQLEAERDYAVLVGTVGVISDGKNPVAVLSCLNTSSNYIYTACKIQLDVRQCIVLVYYTGCYCETANADVLGVVMSIKVHMDYFNSPFMLSYFPNYPNLSFDDAHSNVIYLPQIIDPEIDNCYPV</sequence>
<keyword evidence="1" id="KW-0812">Transmembrane</keyword>
<organism evidence="2 3">
    <name type="scientific">Biomphalaria glabrata</name>
    <name type="common">Bloodfluke planorb</name>
    <name type="synonym">Freshwater snail</name>
    <dbReference type="NCBI Taxonomy" id="6526"/>
    <lineage>
        <taxon>Eukaryota</taxon>
        <taxon>Metazoa</taxon>
        <taxon>Spiralia</taxon>
        <taxon>Lophotrochozoa</taxon>
        <taxon>Mollusca</taxon>
        <taxon>Gastropoda</taxon>
        <taxon>Heterobranchia</taxon>
        <taxon>Euthyneura</taxon>
        <taxon>Panpulmonata</taxon>
        <taxon>Hygrophila</taxon>
        <taxon>Lymnaeoidea</taxon>
        <taxon>Planorbidae</taxon>
        <taxon>Biomphalaria</taxon>
    </lineage>
</organism>
<feature type="transmembrane region" description="Helical" evidence="1">
    <location>
        <begin position="24"/>
        <end position="43"/>
    </location>
</feature>
<keyword evidence="1" id="KW-1133">Transmembrane helix</keyword>
<keyword evidence="1" id="KW-0472">Membrane</keyword>
<keyword evidence="2" id="KW-1185">Reference proteome</keyword>
<dbReference type="OrthoDB" id="10282159at2759"/>
<accession>A0A9W3A2B7</accession>
<dbReference type="GeneID" id="106052923"/>
<reference evidence="3" key="1">
    <citation type="submission" date="2025-08" db="UniProtKB">
        <authorList>
            <consortium name="RefSeq"/>
        </authorList>
    </citation>
    <scope>IDENTIFICATION</scope>
</reference>
<name>A0A9W3A2B7_BIOGL</name>
<evidence type="ECO:0000256" key="1">
    <source>
        <dbReference type="SAM" id="Phobius"/>
    </source>
</evidence>
<dbReference type="RefSeq" id="XP_055881319.1">
    <property type="nucleotide sequence ID" value="XM_056025344.1"/>
</dbReference>
<protein>
    <submittedName>
        <fullName evidence="3">Uncharacterized protein LOC106052923</fullName>
    </submittedName>
</protein>
<evidence type="ECO:0000313" key="3">
    <source>
        <dbReference type="RefSeq" id="XP_055881319.1"/>
    </source>
</evidence>
<gene>
    <name evidence="3" type="primary">LOC106052923</name>
</gene>
<dbReference type="AlphaFoldDB" id="A0A9W3A2B7"/>
<proteinExistence type="predicted"/>